<comment type="caution">
    <text evidence="6">The sequence shown here is derived from an EMBL/GenBank/DDBJ whole genome shotgun (WGS) entry which is preliminary data.</text>
</comment>
<comment type="function">
    <text evidence="4">Involved in the assembly process of the P-ring formation. It may associate with FlgF on the rod constituting a structure essential for the P-ring assembly or may act as a modulator protein for the P-ring assembly.</text>
</comment>
<sequence>MRQAAASLVLFCLAASGSALANASRHEDPSAVTSAVRQAAAQTAPAQAAITLGPVAAAQYMPACTVPLSVTISGMEPYQQAAVHCAAPIWTLYVSVTVDSRMAIVVAAQPIAGGSAITPDDVTLQDEPLSLYAGRQVYRHIQDVTGAIAVLSLPRGAILTSTTVQQPVVVQAGQTIAVDVRSGAVDVTLEARAEQSGRIGDSIMVANPTTGKRFQATVTPNGAVVQLGS</sequence>
<dbReference type="InterPro" id="IPR013974">
    <property type="entry name" value="SAF"/>
</dbReference>
<keyword evidence="4" id="KW-1005">Bacterial flagellum biogenesis</keyword>
<reference evidence="6" key="2">
    <citation type="submission" date="2021-01" db="EMBL/GenBank/DDBJ databases">
        <authorList>
            <person name="Mieszkin S."/>
            <person name="Pouder E."/>
            <person name="Alain K."/>
        </authorList>
    </citation>
    <scope>NUCLEOTIDE SEQUENCE</scope>
    <source>
        <strain evidence="6">HW T2.11</strain>
    </source>
</reference>
<dbReference type="RefSeq" id="WP_227320582.1">
    <property type="nucleotide sequence ID" value="NZ_JAESVB010000002.1"/>
</dbReference>
<keyword evidence="2 4" id="KW-0732">Signal</keyword>
<evidence type="ECO:0000256" key="1">
    <source>
        <dbReference type="ARBA" id="ARBA00004418"/>
    </source>
</evidence>
<feature type="signal peptide" evidence="4">
    <location>
        <begin position="1"/>
        <end position="21"/>
    </location>
</feature>
<gene>
    <name evidence="6" type="primary">flgA</name>
    <name evidence="6" type="ORF">ASILVAE211_07015</name>
</gene>
<dbReference type="GO" id="GO:0044780">
    <property type="term" value="P:bacterial-type flagellum assembly"/>
    <property type="evidence" value="ECO:0007669"/>
    <property type="project" value="InterPro"/>
</dbReference>
<dbReference type="Pfam" id="PF13144">
    <property type="entry name" value="ChapFlgA"/>
    <property type="match status" value="1"/>
</dbReference>
<proteinExistence type="inferred from homology"/>
<dbReference type="PANTHER" id="PTHR36307:SF1">
    <property type="entry name" value="FLAGELLA BASAL BODY P-RING FORMATION PROTEIN FLGA"/>
    <property type="match status" value="1"/>
</dbReference>
<dbReference type="InterPro" id="IPR017585">
    <property type="entry name" value="SAF_FlgA"/>
</dbReference>
<accession>A0A963YQ85</accession>
<protein>
    <recommendedName>
        <fullName evidence="4">Flagella basal body P-ring formation protein FlgA</fullName>
    </recommendedName>
</protein>
<dbReference type="NCBIfam" id="TIGR03170">
    <property type="entry name" value="flgA_cterm"/>
    <property type="match status" value="1"/>
</dbReference>
<keyword evidence="6" id="KW-0282">Flagellum</keyword>
<dbReference type="Proteomes" id="UP000708298">
    <property type="component" value="Unassembled WGS sequence"/>
</dbReference>
<evidence type="ECO:0000256" key="4">
    <source>
        <dbReference type="RuleBase" id="RU362063"/>
    </source>
</evidence>
<keyword evidence="6" id="KW-0969">Cilium</keyword>
<evidence type="ECO:0000259" key="5">
    <source>
        <dbReference type="SMART" id="SM00858"/>
    </source>
</evidence>
<keyword evidence="6" id="KW-0966">Cell projection</keyword>
<evidence type="ECO:0000313" key="6">
    <source>
        <dbReference type="EMBL" id="MCB8874927.1"/>
    </source>
</evidence>
<comment type="subcellular location">
    <subcellularLocation>
        <location evidence="1 4">Periplasm</location>
    </subcellularLocation>
</comment>
<dbReference type="InterPro" id="IPR039246">
    <property type="entry name" value="Flagellar_FlgA"/>
</dbReference>
<evidence type="ECO:0000256" key="3">
    <source>
        <dbReference type="ARBA" id="ARBA00022764"/>
    </source>
</evidence>
<dbReference type="EMBL" id="JAESVB010000002">
    <property type="protein sequence ID" value="MCB8874927.1"/>
    <property type="molecule type" value="Genomic_DNA"/>
</dbReference>
<dbReference type="SMART" id="SM00858">
    <property type="entry name" value="SAF"/>
    <property type="match status" value="1"/>
</dbReference>
<dbReference type="Gene3D" id="3.90.1210.10">
    <property type="entry name" value="Antifreeze-like/N-acetylneuraminic acid synthase C-terminal domain"/>
    <property type="match status" value="1"/>
</dbReference>
<feature type="domain" description="SAF" evidence="5">
    <location>
        <begin position="102"/>
        <end position="165"/>
    </location>
</feature>
<keyword evidence="3 4" id="KW-0574">Periplasm</keyword>
<dbReference type="CDD" id="cd11614">
    <property type="entry name" value="SAF_CpaB_FlgA_like"/>
    <property type="match status" value="1"/>
</dbReference>
<evidence type="ECO:0000256" key="2">
    <source>
        <dbReference type="ARBA" id="ARBA00022729"/>
    </source>
</evidence>
<dbReference type="Gene3D" id="2.30.30.760">
    <property type="match status" value="1"/>
</dbReference>
<dbReference type="GO" id="GO:0042597">
    <property type="term" value="C:periplasmic space"/>
    <property type="evidence" value="ECO:0007669"/>
    <property type="project" value="UniProtKB-SubCell"/>
</dbReference>
<feature type="chain" id="PRO_5038159550" description="Flagella basal body P-ring formation protein FlgA" evidence="4">
    <location>
        <begin position="22"/>
        <end position="229"/>
    </location>
</feature>
<organism evidence="6 7">
    <name type="scientific">Acidisoma silvae</name>
    <dbReference type="NCBI Taxonomy" id="2802396"/>
    <lineage>
        <taxon>Bacteria</taxon>
        <taxon>Pseudomonadati</taxon>
        <taxon>Pseudomonadota</taxon>
        <taxon>Alphaproteobacteria</taxon>
        <taxon>Acetobacterales</taxon>
        <taxon>Acidocellaceae</taxon>
        <taxon>Acidisoma</taxon>
    </lineage>
</organism>
<keyword evidence="7" id="KW-1185">Reference proteome</keyword>
<name>A0A963YQ85_9PROT</name>
<reference evidence="6" key="1">
    <citation type="journal article" date="2021" name="Microorganisms">
        <title>Acidisoma silvae sp. nov. and Acidisomacellulosilytica sp. nov., Two Acidophilic Bacteria Isolated from Decaying Wood, Hydrolyzing Cellulose and Producing Poly-3-hydroxybutyrate.</title>
        <authorList>
            <person name="Mieszkin S."/>
            <person name="Pouder E."/>
            <person name="Uroz S."/>
            <person name="Simon-Colin C."/>
            <person name="Alain K."/>
        </authorList>
    </citation>
    <scope>NUCLEOTIDE SEQUENCE</scope>
    <source>
        <strain evidence="6">HW T2.11</strain>
    </source>
</reference>
<comment type="similarity">
    <text evidence="4">Belongs to the FlgA family.</text>
</comment>
<evidence type="ECO:0000313" key="7">
    <source>
        <dbReference type="Proteomes" id="UP000708298"/>
    </source>
</evidence>
<dbReference type="AlphaFoldDB" id="A0A963YQ85"/>
<dbReference type="PANTHER" id="PTHR36307">
    <property type="entry name" value="FLAGELLA BASAL BODY P-RING FORMATION PROTEIN FLGA"/>
    <property type="match status" value="1"/>
</dbReference>